<comment type="caution">
    <text evidence="1">The sequence shown here is derived from an EMBL/GenBank/DDBJ whole genome shotgun (WGS) entry which is preliminary data.</text>
</comment>
<gene>
    <name evidence="1" type="ORF">WJX75_000040</name>
</gene>
<organism evidence="1 2">
    <name type="scientific">Coccomyxa subellipsoidea</name>
    <dbReference type="NCBI Taxonomy" id="248742"/>
    <lineage>
        <taxon>Eukaryota</taxon>
        <taxon>Viridiplantae</taxon>
        <taxon>Chlorophyta</taxon>
        <taxon>core chlorophytes</taxon>
        <taxon>Trebouxiophyceae</taxon>
        <taxon>Trebouxiophyceae incertae sedis</taxon>
        <taxon>Coccomyxaceae</taxon>
        <taxon>Coccomyxa</taxon>
    </lineage>
</organism>
<accession>A0ABR2YLN5</accession>
<proteinExistence type="predicted"/>
<protein>
    <submittedName>
        <fullName evidence="1">Uncharacterized protein</fullName>
    </submittedName>
</protein>
<dbReference type="Proteomes" id="UP001491310">
    <property type="component" value="Unassembled WGS sequence"/>
</dbReference>
<reference evidence="1 2" key="1">
    <citation type="journal article" date="2024" name="Nat. Commun.">
        <title>Phylogenomics reveals the evolutionary origins of lichenization in chlorophyte algae.</title>
        <authorList>
            <person name="Puginier C."/>
            <person name="Libourel C."/>
            <person name="Otte J."/>
            <person name="Skaloud P."/>
            <person name="Haon M."/>
            <person name="Grisel S."/>
            <person name="Petersen M."/>
            <person name="Berrin J.G."/>
            <person name="Delaux P.M."/>
            <person name="Dal Grande F."/>
            <person name="Keller J."/>
        </authorList>
    </citation>
    <scope>NUCLEOTIDE SEQUENCE [LARGE SCALE GENOMIC DNA]</scope>
    <source>
        <strain evidence="1 2">SAG 216-7</strain>
    </source>
</reference>
<evidence type="ECO:0000313" key="1">
    <source>
        <dbReference type="EMBL" id="KAK9907925.1"/>
    </source>
</evidence>
<evidence type="ECO:0000313" key="2">
    <source>
        <dbReference type="Proteomes" id="UP001491310"/>
    </source>
</evidence>
<dbReference type="EMBL" id="JALJOT010000008">
    <property type="protein sequence ID" value="KAK9907925.1"/>
    <property type="molecule type" value="Genomic_DNA"/>
</dbReference>
<sequence>MLGVSLLFLEDLRVSVQKVLIGSGSQTSFRATISGTVLPASAVRCNRLALPASYYNESQGPYNPAAVRHPISGEWLLVYTFDEVWFGISEYARTGNYLEGRMRSHPLLIKLGSGATPSMRKLGDVQMLELDDGFSRVQKEFGADLYKAADWRPFTWRGEVYLGHWIGFLPAQERMALARLDMDAGVVKYVHRFSQLSDEIESAQHPDLASDKQSGASLRVGPFMKNEKPGFKREKNWGFVEEDGALMIYYALLPCTVVLEFDMGQPDGVQLRSRTCYDEQAAIIQQQTGLDILDFEMHSSGNPVPWDVENGAEHREYLSMLHVKKGDYAHWAIRINRATRRITHVSAGPVIKARDYRNEGFLQTALVVSSFHVLEQIAADGVVERSVRILYGEGDRFGCWLDVAADAIVWHELSEEDILPSDEPTTVAEPVPQHTAKAGEPSPAEVALERARSHLRDSLLAPAPAEAVEEVHGVVPPQAAQIKDTTMGRLEHRLETVGQHVMSNAVSSYDAWIHGDSRSNSIAPAQQNSVSLQPRT</sequence>
<keyword evidence="2" id="KW-1185">Reference proteome</keyword>
<name>A0ABR2YLN5_9CHLO</name>